<evidence type="ECO:0000313" key="2">
    <source>
        <dbReference type="EMBL" id="KZV21010.1"/>
    </source>
</evidence>
<keyword evidence="3" id="KW-1185">Reference proteome</keyword>
<gene>
    <name evidence="2" type="ORF">F511_17490</name>
</gene>
<name>A0A2Z7AIN1_9LAMI</name>
<feature type="region of interest" description="Disordered" evidence="1">
    <location>
        <begin position="94"/>
        <end position="206"/>
    </location>
</feature>
<evidence type="ECO:0000313" key="3">
    <source>
        <dbReference type="Proteomes" id="UP000250235"/>
    </source>
</evidence>
<dbReference type="EMBL" id="KV014998">
    <property type="protein sequence ID" value="KZV21010.1"/>
    <property type="molecule type" value="Genomic_DNA"/>
</dbReference>
<accession>A0A2Z7AIN1</accession>
<reference evidence="2 3" key="1">
    <citation type="journal article" date="2015" name="Proc. Natl. Acad. Sci. U.S.A.">
        <title>The resurrection genome of Boea hygrometrica: A blueprint for survival of dehydration.</title>
        <authorList>
            <person name="Xiao L."/>
            <person name="Yang G."/>
            <person name="Zhang L."/>
            <person name="Yang X."/>
            <person name="Zhao S."/>
            <person name="Ji Z."/>
            <person name="Zhou Q."/>
            <person name="Hu M."/>
            <person name="Wang Y."/>
            <person name="Chen M."/>
            <person name="Xu Y."/>
            <person name="Jin H."/>
            <person name="Xiao X."/>
            <person name="Hu G."/>
            <person name="Bao F."/>
            <person name="Hu Y."/>
            <person name="Wan P."/>
            <person name="Li L."/>
            <person name="Deng X."/>
            <person name="Kuang T."/>
            <person name="Xiang C."/>
            <person name="Zhu J.K."/>
            <person name="Oliver M.J."/>
            <person name="He Y."/>
        </authorList>
    </citation>
    <scope>NUCLEOTIDE SEQUENCE [LARGE SCALE GENOMIC DNA]</scope>
    <source>
        <strain evidence="3">cv. XS01</strain>
    </source>
</reference>
<proteinExistence type="predicted"/>
<dbReference type="Proteomes" id="UP000250235">
    <property type="component" value="Unassembled WGS sequence"/>
</dbReference>
<evidence type="ECO:0000256" key="1">
    <source>
        <dbReference type="SAM" id="MobiDB-lite"/>
    </source>
</evidence>
<organism evidence="2 3">
    <name type="scientific">Dorcoceras hygrometricum</name>
    <dbReference type="NCBI Taxonomy" id="472368"/>
    <lineage>
        <taxon>Eukaryota</taxon>
        <taxon>Viridiplantae</taxon>
        <taxon>Streptophyta</taxon>
        <taxon>Embryophyta</taxon>
        <taxon>Tracheophyta</taxon>
        <taxon>Spermatophyta</taxon>
        <taxon>Magnoliopsida</taxon>
        <taxon>eudicotyledons</taxon>
        <taxon>Gunneridae</taxon>
        <taxon>Pentapetalae</taxon>
        <taxon>asterids</taxon>
        <taxon>lamiids</taxon>
        <taxon>Lamiales</taxon>
        <taxon>Gesneriaceae</taxon>
        <taxon>Didymocarpoideae</taxon>
        <taxon>Trichosporeae</taxon>
        <taxon>Loxocarpinae</taxon>
        <taxon>Dorcoceras</taxon>
    </lineage>
</organism>
<feature type="compositionally biased region" description="Basic and acidic residues" evidence="1">
    <location>
        <begin position="119"/>
        <end position="131"/>
    </location>
</feature>
<dbReference type="AlphaFoldDB" id="A0A2Z7AIN1"/>
<protein>
    <submittedName>
        <fullName evidence="2">Uncharacterized protein</fullName>
    </submittedName>
</protein>
<sequence>MLSNQTRYTPTASKVDNDKLILQLLFIVLSRCSNIVVLQQTQESAVVRGFLLIPWCGRKLLGLGEPRLLNLGAGGYAIYRRRCTTHQAIAKGESNQGARAQLRSPGRGLETFSGITPRDVPEDLRHGEELGGRGSNLSSGYFPRTPTRHASLRPDATPGFYKKSSGTSRGRFQDLVSSRLRKERSGRRSEDHVAPGRSPDASGPTC</sequence>